<organism evidence="2 3">
    <name type="scientific">Trifolium medium</name>
    <dbReference type="NCBI Taxonomy" id="97028"/>
    <lineage>
        <taxon>Eukaryota</taxon>
        <taxon>Viridiplantae</taxon>
        <taxon>Streptophyta</taxon>
        <taxon>Embryophyta</taxon>
        <taxon>Tracheophyta</taxon>
        <taxon>Spermatophyta</taxon>
        <taxon>Magnoliopsida</taxon>
        <taxon>eudicotyledons</taxon>
        <taxon>Gunneridae</taxon>
        <taxon>Pentapetalae</taxon>
        <taxon>rosids</taxon>
        <taxon>fabids</taxon>
        <taxon>Fabales</taxon>
        <taxon>Fabaceae</taxon>
        <taxon>Papilionoideae</taxon>
        <taxon>50 kb inversion clade</taxon>
        <taxon>NPAAA clade</taxon>
        <taxon>Hologalegina</taxon>
        <taxon>IRL clade</taxon>
        <taxon>Trifolieae</taxon>
        <taxon>Trifolium</taxon>
    </lineage>
</organism>
<feature type="non-terminal residue" evidence="2">
    <location>
        <position position="71"/>
    </location>
</feature>
<evidence type="ECO:0008006" key="4">
    <source>
        <dbReference type="Google" id="ProtNLM"/>
    </source>
</evidence>
<keyword evidence="3" id="KW-1185">Reference proteome</keyword>
<name>A0A392VJB2_9FABA</name>
<evidence type="ECO:0000256" key="1">
    <source>
        <dbReference type="SAM" id="MobiDB-lite"/>
    </source>
</evidence>
<reference evidence="2 3" key="1">
    <citation type="journal article" date="2018" name="Front. Plant Sci.">
        <title>Red Clover (Trifolium pratense) and Zigzag Clover (T. medium) - A Picture of Genomic Similarities and Differences.</title>
        <authorList>
            <person name="Dluhosova J."/>
            <person name="Istvanek J."/>
            <person name="Nedelnik J."/>
            <person name="Repkova J."/>
        </authorList>
    </citation>
    <scope>NUCLEOTIDE SEQUENCE [LARGE SCALE GENOMIC DNA]</scope>
    <source>
        <strain evidence="3">cv. 10/8</strain>
        <tissue evidence="2">Leaf</tissue>
    </source>
</reference>
<feature type="region of interest" description="Disordered" evidence="1">
    <location>
        <begin position="1"/>
        <end position="29"/>
    </location>
</feature>
<dbReference type="Proteomes" id="UP000265520">
    <property type="component" value="Unassembled WGS sequence"/>
</dbReference>
<feature type="non-terminal residue" evidence="2">
    <location>
        <position position="1"/>
    </location>
</feature>
<dbReference type="AlphaFoldDB" id="A0A392VJB2"/>
<dbReference type="EMBL" id="LXQA011156313">
    <property type="protein sequence ID" value="MCI87051.1"/>
    <property type="molecule type" value="Genomic_DNA"/>
</dbReference>
<proteinExistence type="predicted"/>
<sequence>NQQGGNDERRLDRFMKQEPPKFDGGHNPDDAYKWLQEIERIFRVMEATDAQKVMMATHRLTDEADFWWGNT</sequence>
<accession>A0A392VJB2</accession>
<evidence type="ECO:0000313" key="2">
    <source>
        <dbReference type="EMBL" id="MCI87051.1"/>
    </source>
</evidence>
<evidence type="ECO:0000313" key="3">
    <source>
        <dbReference type="Proteomes" id="UP000265520"/>
    </source>
</evidence>
<protein>
    <recommendedName>
        <fullName evidence="4">Cellular nucleic acid-binding protein</fullName>
    </recommendedName>
</protein>
<comment type="caution">
    <text evidence="2">The sequence shown here is derived from an EMBL/GenBank/DDBJ whole genome shotgun (WGS) entry which is preliminary data.</text>
</comment>